<evidence type="ECO:0000313" key="2">
    <source>
        <dbReference type="Proteomes" id="UP001057402"/>
    </source>
</evidence>
<name>A0ACB9RNE4_9MYRT</name>
<dbReference type="EMBL" id="CM042883">
    <property type="protein sequence ID" value="KAI4377467.1"/>
    <property type="molecule type" value="Genomic_DNA"/>
</dbReference>
<accession>A0ACB9RNE4</accession>
<protein>
    <submittedName>
        <fullName evidence="1">Uncharacterized protein</fullName>
    </submittedName>
</protein>
<keyword evidence="2" id="KW-1185">Reference proteome</keyword>
<gene>
    <name evidence="1" type="ORF">MLD38_015086</name>
</gene>
<sequence length="92" mass="10738">MASQLRLREEFKDYAEKAKLLPPSTKDADKLVLYGLYKQATVGDVHTSRPGFFSPMERAKWDAWKAVEKKNKEEAMGEYIEKVKRLQEHIHT</sequence>
<comment type="caution">
    <text evidence="1">The sequence shown here is derived from an EMBL/GenBank/DDBJ whole genome shotgun (WGS) entry which is preliminary data.</text>
</comment>
<proteinExistence type="predicted"/>
<evidence type="ECO:0000313" key="1">
    <source>
        <dbReference type="EMBL" id="KAI4377467.1"/>
    </source>
</evidence>
<reference evidence="2" key="1">
    <citation type="journal article" date="2023" name="Front. Plant Sci.">
        <title>Chromosomal-level genome assembly of Melastoma candidum provides insights into trichome evolution.</title>
        <authorList>
            <person name="Zhong Y."/>
            <person name="Wu W."/>
            <person name="Sun C."/>
            <person name="Zou P."/>
            <person name="Liu Y."/>
            <person name="Dai S."/>
            <person name="Zhou R."/>
        </authorList>
    </citation>
    <scope>NUCLEOTIDE SEQUENCE [LARGE SCALE GENOMIC DNA]</scope>
</reference>
<organism evidence="1 2">
    <name type="scientific">Melastoma candidum</name>
    <dbReference type="NCBI Taxonomy" id="119954"/>
    <lineage>
        <taxon>Eukaryota</taxon>
        <taxon>Viridiplantae</taxon>
        <taxon>Streptophyta</taxon>
        <taxon>Embryophyta</taxon>
        <taxon>Tracheophyta</taxon>
        <taxon>Spermatophyta</taxon>
        <taxon>Magnoliopsida</taxon>
        <taxon>eudicotyledons</taxon>
        <taxon>Gunneridae</taxon>
        <taxon>Pentapetalae</taxon>
        <taxon>rosids</taxon>
        <taxon>malvids</taxon>
        <taxon>Myrtales</taxon>
        <taxon>Melastomataceae</taxon>
        <taxon>Melastomatoideae</taxon>
        <taxon>Melastomateae</taxon>
        <taxon>Melastoma</taxon>
    </lineage>
</organism>
<dbReference type="Proteomes" id="UP001057402">
    <property type="component" value="Chromosome 4"/>
</dbReference>